<dbReference type="InterPro" id="IPR023827">
    <property type="entry name" value="Peptidase_S8_Asp-AS"/>
</dbReference>
<dbReference type="PANTHER" id="PTHR43806">
    <property type="entry name" value="PEPTIDASE S8"/>
    <property type="match status" value="1"/>
</dbReference>
<dbReference type="InterPro" id="IPR015500">
    <property type="entry name" value="Peptidase_S8_subtilisin-rel"/>
</dbReference>
<dbReference type="EMBL" id="QICC01000006">
    <property type="protein sequence ID" value="RNM42867.1"/>
    <property type="molecule type" value="Genomic_DNA"/>
</dbReference>
<evidence type="ECO:0000256" key="5">
    <source>
        <dbReference type="PROSITE-ProRule" id="PRU01240"/>
    </source>
</evidence>
<dbReference type="SUPFAM" id="SSF52743">
    <property type="entry name" value="Subtilisin-like"/>
    <property type="match status" value="1"/>
</dbReference>
<feature type="region of interest" description="Disordered" evidence="7">
    <location>
        <begin position="143"/>
        <end position="177"/>
    </location>
</feature>
<evidence type="ECO:0000256" key="1">
    <source>
        <dbReference type="ARBA" id="ARBA00011073"/>
    </source>
</evidence>
<dbReference type="Pfam" id="PF00082">
    <property type="entry name" value="Peptidase_S8"/>
    <property type="match status" value="1"/>
</dbReference>
<keyword evidence="8" id="KW-1133">Transmembrane helix</keyword>
<evidence type="ECO:0000256" key="6">
    <source>
        <dbReference type="RuleBase" id="RU003355"/>
    </source>
</evidence>
<keyword evidence="4 5" id="KW-0720">Serine protease</keyword>
<accession>A0A3N0J131</accession>
<evidence type="ECO:0000259" key="9">
    <source>
        <dbReference type="Pfam" id="PF00082"/>
    </source>
</evidence>
<dbReference type="InterPro" id="IPR022398">
    <property type="entry name" value="Peptidase_S8_His-AS"/>
</dbReference>
<dbReference type="GO" id="GO:0006508">
    <property type="term" value="P:proteolysis"/>
    <property type="evidence" value="ECO:0007669"/>
    <property type="project" value="UniProtKB-KW"/>
</dbReference>
<feature type="compositionally biased region" description="Low complexity" evidence="7">
    <location>
        <begin position="144"/>
        <end position="159"/>
    </location>
</feature>
<feature type="region of interest" description="Disordered" evidence="7">
    <location>
        <begin position="1127"/>
        <end position="1167"/>
    </location>
</feature>
<keyword evidence="3 5" id="KW-0378">Hydrolase</keyword>
<evidence type="ECO:0000313" key="12">
    <source>
        <dbReference type="Proteomes" id="UP000253817"/>
    </source>
</evidence>
<evidence type="ECO:0000313" key="11">
    <source>
        <dbReference type="EMBL" id="RNM42867.1"/>
    </source>
</evidence>
<reference evidence="10 12" key="1">
    <citation type="journal article" date="2018" name="Elife">
        <title>Discovery and characterization of a prevalent human gut bacterial enzyme sufficient for the inactivation of a family of plant toxins.</title>
        <authorList>
            <person name="Koppel N."/>
            <person name="Bisanz J.E."/>
            <person name="Pandelia M.E."/>
            <person name="Turnbaugh P.J."/>
            <person name="Balskus E.P."/>
        </authorList>
    </citation>
    <scope>NUCLEOTIDE SEQUENCE [LARGE SCALE GENOMIC DNA]</scope>
    <source>
        <strain evidence="10 12">DSM 16107</strain>
    </source>
</reference>
<dbReference type="PRINTS" id="PR00723">
    <property type="entry name" value="SUBTILISIN"/>
</dbReference>
<dbReference type="SUPFAM" id="SSF117281">
    <property type="entry name" value="Kelch motif"/>
    <property type="match status" value="1"/>
</dbReference>
<evidence type="ECO:0000313" key="13">
    <source>
        <dbReference type="Proteomes" id="UP000270112"/>
    </source>
</evidence>
<keyword evidence="8" id="KW-0812">Transmembrane</keyword>
<comment type="caution">
    <text evidence="11">The sequence shown here is derived from an EMBL/GenBank/DDBJ whole genome shotgun (WGS) entry which is preliminary data.</text>
</comment>
<protein>
    <recommendedName>
        <fullName evidence="9">Peptidase S8/S53 domain-containing protein</fullName>
    </recommendedName>
</protein>
<keyword evidence="2 5" id="KW-0645">Protease</keyword>
<dbReference type="AlphaFoldDB" id="A0A3N0J131"/>
<proteinExistence type="inferred from homology"/>
<dbReference type="InterPro" id="IPR050131">
    <property type="entry name" value="Peptidase_S8_subtilisin-like"/>
</dbReference>
<dbReference type="Gene3D" id="3.40.50.200">
    <property type="entry name" value="Peptidase S8/S53 domain"/>
    <property type="match status" value="2"/>
</dbReference>
<dbReference type="Proteomes" id="UP000270112">
    <property type="component" value="Unassembled WGS sequence"/>
</dbReference>
<organism evidence="11 13">
    <name type="scientific">Eggerthella sinensis</name>
    <dbReference type="NCBI Taxonomy" id="242230"/>
    <lineage>
        <taxon>Bacteria</taxon>
        <taxon>Bacillati</taxon>
        <taxon>Actinomycetota</taxon>
        <taxon>Coriobacteriia</taxon>
        <taxon>Eggerthellales</taxon>
        <taxon>Eggerthellaceae</taxon>
        <taxon>Eggerthella</taxon>
    </lineage>
</organism>
<dbReference type="InterPro" id="IPR015915">
    <property type="entry name" value="Kelch-typ_b-propeller"/>
</dbReference>
<dbReference type="EMBL" id="PPTT01000001">
    <property type="protein sequence ID" value="RDB71834.1"/>
    <property type="molecule type" value="Genomic_DNA"/>
</dbReference>
<keyword evidence="12" id="KW-1185">Reference proteome</keyword>
<dbReference type="InterPro" id="IPR036852">
    <property type="entry name" value="Peptidase_S8/S53_dom_sf"/>
</dbReference>
<feature type="active site" description="Charge relay system" evidence="5">
    <location>
        <position position="283"/>
    </location>
</feature>
<dbReference type="InterPro" id="IPR000209">
    <property type="entry name" value="Peptidase_S8/S53_dom"/>
</dbReference>
<dbReference type="InterPro" id="IPR023828">
    <property type="entry name" value="Peptidase_S8_Ser-AS"/>
</dbReference>
<keyword evidence="8" id="KW-0472">Membrane</keyword>
<dbReference type="PROSITE" id="PS00138">
    <property type="entry name" value="SUBTILASE_SER"/>
    <property type="match status" value="1"/>
</dbReference>
<dbReference type="GO" id="GO:0004252">
    <property type="term" value="F:serine-type endopeptidase activity"/>
    <property type="evidence" value="ECO:0007669"/>
    <property type="project" value="UniProtKB-UniRule"/>
</dbReference>
<evidence type="ECO:0000256" key="4">
    <source>
        <dbReference type="ARBA" id="ARBA00022825"/>
    </source>
</evidence>
<reference evidence="11" key="3">
    <citation type="journal article" date="2019" name="Microbiol. Resour. Announc.">
        <title>Draft Genome Sequences of Type Strains of Gordonibacter faecihominis, Paraeggerthella hongkongensis, Parvibacter caecicola,Slackia equolifaciens, Slackia faecicanis, and Slackia isoflavoniconvertens.</title>
        <authorList>
            <person name="Danylec N."/>
            <person name="Stoll D.A."/>
            <person name="Dotsch A."/>
            <person name="Huch M."/>
        </authorList>
    </citation>
    <scope>NUCLEOTIDE SEQUENCE</scope>
    <source>
        <strain evidence="11">DSM 16107</strain>
    </source>
</reference>
<comment type="similarity">
    <text evidence="1 5 6">Belongs to the peptidase S8 family.</text>
</comment>
<evidence type="ECO:0000313" key="10">
    <source>
        <dbReference type="EMBL" id="RDB71834.1"/>
    </source>
</evidence>
<feature type="compositionally biased region" description="Pro residues" evidence="7">
    <location>
        <begin position="1140"/>
        <end position="1151"/>
    </location>
</feature>
<evidence type="ECO:0000256" key="2">
    <source>
        <dbReference type="ARBA" id="ARBA00022670"/>
    </source>
</evidence>
<dbReference type="PROSITE" id="PS00136">
    <property type="entry name" value="SUBTILASE_ASP"/>
    <property type="match status" value="1"/>
</dbReference>
<evidence type="ECO:0000256" key="8">
    <source>
        <dbReference type="SAM" id="Phobius"/>
    </source>
</evidence>
<dbReference type="PROSITE" id="PS51892">
    <property type="entry name" value="SUBTILASE"/>
    <property type="match status" value="1"/>
</dbReference>
<evidence type="ECO:0000256" key="7">
    <source>
        <dbReference type="SAM" id="MobiDB-lite"/>
    </source>
</evidence>
<name>A0A3N0J131_9ACTN</name>
<gene>
    <name evidence="10" type="ORF">C1876_00585</name>
    <name evidence="11" type="ORF">DMP09_03010</name>
</gene>
<feature type="active site" description="Charge relay system" evidence="5">
    <location>
        <position position="229"/>
    </location>
</feature>
<feature type="transmembrane region" description="Helical" evidence="8">
    <location>
        <begin position="1173"/>
        <end position="1196"/>
    </location>
</feature>
<dbReference type="Proteomes" id="UP000253817">
    <property type="component" value="Unassembled WGS sequence"/>
</dbReference>
<dbReference type="PANTHER" id="PTHR43806:SF11">
    <property type="entry name" value="CEREVISIN-RELATED"/>
    <property type="match status" value="1"/>
</dbReference>
<sequence>MPGTYVEHEAIAYVMDGGVRTFSSDGGALEGAQDLMDIAAGAAAEALGDDADAPEAAAFARSLSADGKAEAAAGRLVLVRDEAKTTEQLIADLEADPRVVFAEPNAVVETGDADEETVQTAPADEALDEEWADGVAAADTVDESGATDADGDASGSDATEQSDGAPAEVVFGQDDDGPAADLDEFVWGFRNDGRMGGSAEGDAVDMEYAAWPDAQAATGLGEVVVAVIDSGVDASNPDLAPVMWNEGLTSGIKSTGKEDEYGFAAAADPAAGVTSHTGITSYHGTHVAGTIGAAWDDEGVSGLAPNARIMAVRHNDTLAGMLQCFDYVSRACDAGVDVRVSNNSWGFGQGMWRSIDLAVTEVGRQGVVSVFASGNSAFDNDAAASTATTLADNPYAIVVNALDPTGERSSFTQYGETTTDVMAPGSGILSTWATGEANAAGVADGPNYLGEEDEDAVLYESFDAESHAVEGVEKDAAGFYLPFDDSASVSNEGKRFDGAGSLAVECSADGPTRVVLGSVDLSDVAEKPRYVSIRYTGVGAEGSGSGLLAQLVMFVKTTTSDEPYVAVEVEGSFGIGGDSWGGFYAELPENTDWENFGLGIMCGVLSFDMTGGVRTIGGMQAGTVYVDSVGLGSDLVPYAYEQGTSMASPAVAGAATVLAGKGLAEVEGDEAKSAEKLAALVKGAAERDERYEGLCSTSGYATVDGAQNPGPAITAVSDADDAVEVEGYFMSEGATTVRLGDAEAVVVGREDLGDNKVRLTVQKPAGFAGGQTVVRAEAGGKLASHRADLNARVDATYYDQTNLPVPEELASWGSWQLVGFDGDIYCLPRTTNFTEETDGCDCMLRYRPDTREWEQVPLPTDLAQAAGLQGIIDVSGATVGGALVLQLTDEPGSVTLVRYMADGTWEPAGYTFSIADGAPLYGTLASDGESAYVFGGLSIASGAAADNAIVYRVDFDAQSLEACGELSTGRIRPQVSYGNGAFVVSGGVSVSYQVGGVLGVELATPQSGGMDVDTGEEIPEGWLAGMPVNTAAHVAETGQLAWASGALADGFALVGPESDDGASDTYLLAGDGTSDPEQYGKRASWQKLLAPAATAYRGQLYVLASVQDDPYRAFSATAVETVAQPGDYVAPEPEPEPEPDPAPQPEPAPDPAPERAGGAGAASKSLVSTGDPLAAVMPVLAGVGVLALVGVVIAAVRHRRAGKR</sequence>
<dbReference type="PROSITE" id="PS00137">
    <property type="entry name" value="SUBTILASE_HIS"/>
    <property type="match status" value="1"/>
</dbReference>
<reference evidence="13" key="2">
    <citation type="submission" date="2018-05" db="EMBL/GenBank/DDBJ databases">
        <title>Genome Sequencing of selected type strains of the family Eggerthellaceae.</title>
        <authorList>
            <person name="Danylec N."/>
            <person name="Stoll D.A."/>
            <person name="Doetsch A."/>
            <person name="Huch M."/>
        </authorList>
    </citation>
    <scope>NUCLEOTIDE SEQUENCE [LARGE SCALE GENOMIC DNA]</scope>
    <source>
        <strain evidence="13">DSM 16107</strain>
    </source>
</reference>
<feature type="active site" description="Charge relay system" evidence="5">
    <location>
        <position position="645"/>
    </location>
</feature>
<evidence type="ECO:0000256" key="3">
    <source>
        <dbReference type="ARBA" id="ARBA00022801"/>
    </source>
</evidence>
<feature type="domain" description="Peptidase S8/S53" evidence="9">
    <location>
        <begin position="222"/>
        <end position="431"/>
    </location>
</feature>